<dbReference type="SUPFAM" id="SSF53850">
    <property type="entry name" value="Periplasmic binding protein-like II"/>
    <property type="match status" value="1"/>
</dbReference>
<reference evidence="6 7" key="1">
    <citation type="submission" date="2024-09" db="EMBL/GenBank/DDBJ databases">
        <authorList>
            <person name="Sun Q."/>
            <person name="Mori K."/>
        </authorList>
    </citation>
    <scope>NUCLEOTIDE SEQUENCE [LARGE SCALE GENOMIC DNA]</scope>
    <source>
        <strain evidence="6 7">KCTC 23315</strain>
    </source>
</reference>
<dbReference type="Pfam" id="PF00497">
    <property type="entry name" value="SBP_bac_3"/>
    <property type="match status" value="1"/>
</dbReference>
<dbReference type="PANTHER" id="PTHR45138:SF9">
    <property type="entry name" value="DIGUANYLATE CYCLASE DGCM-RELATED"/>
    <property type="match status" value="1"/>
</dbReference>
<proteinExistence type="predicted"/>
<keyword evidence="3" id="KW-0472">Membrane</keyword>
<dbReference type="InterPro" id="IPR029787">
    <property type="entry name" value="Nucleotide_cyclase"/>
</dbReference>
<feature type="transmembrane region" description="Helical" evidence="3">
    <location>
        <begin position="265"/>
        <end position="285"/>
    </location>
</feature>
<dbReference type="SMART" id="SM00062">
    <property type="entry name" value="PBPb"/>
    <property type="match status" value="1"/>
</dbReference>
<dbReference type="SMART" id="SM00267">
    <property type="entry name" value="GGDEF"/>
    <property type="match status" value="1"/>
</dbReference>
<keyword evidence="6" id="KW-0808">Transferase</keyword>
<dbReference type="InterPro" id="IPR050469">
    <property type="entry name" value="Diguanylate_Cyclase"/>
</dbReference>
<dbReference type="GO" id="GO:0052621">
    <property type="term" value="F:diguanylate cyclase activity"/>
    <property type="evidence" value="ECO:0007669"/>
    <property type="project" value="UniProtKB-EC"/>
</dbReference>
<dbReference type="PROSITE" id="PS50887">
    <property type="entry name" value="GGDEF"/>
    <property type="match status" value="1"/>
</dbReference>
<keyword evidence="4" id="KW-0732">Signal</keyword>
<keyword evidence="7" id="KW-1185">Reference proteome</keyword>
<dbReference type="PANTHER" id="PTHR45138">
    <property type="entry name" value="REGULATORY COMPONENTS OF SENSORY TRANSDUCTION SYSTEM"/>
    <property type="match status" value="1"/>
</dbReference>
<feature type="signal peptide" evidence="4">
    <location>
        <begin position="1"/>
        <end position="18"/>
    </location>
</feature>
<dbReference type="NCBIfam" id="TIGR00254">
    <property type="entry name" value="GGDEF"/>
    <property type="match status" value="1"/>
</dbReference>
<evidence type="ECO:0000256" key="2">
    <source>
        <dbReference type="ARBA" id="ARBA00034247"/>
    </source>
</evidence>
<dbReference type="RefSeq" id="WP_377245989.1">
    <property type="nucleotide sequence ID" value="NZ_JBHLXP010000004.1"/>
</dbReference>
<evidence type="ECO:0000313" key="6">
    <source>
        <dbReference type="EMBL" id="MFC0049677.1"/>
    </source>
</evidence>
<dbReference type="SUPFAM" id="SSF55073">
    <property type="entry name" value="Nucleotide cyclase"/>
    <property type="match status" value="1"/>
</dbReference>
<evidence type="ECO:0000256" key="3">
    <source>
        <dbReference type="SAM" id="Phobius"/>
    </source>
</evidence>
<keyword evidence="6" id="KW-0548">Nucleotidyltransferase</keyword>
<dbReference type="Gene3D" id="3.30.70.270">
    <property type="match status" value="1"/>
</dbReference>
<feature type="chain" id="PRO_5047223758" description="diguanylate cyclase" evidence="4">
    <location>
        <begin position="19"/>
        <end position="474"/>
    </location>
</feature>
<sequence length="474" mass="53656">MSRWLCWLFLLAITHLQAKPLALTDAQRDYLQTKKSLRYCIDPSWPPFESVSPDGQHRGMSADYVSFFRSQLPIPLELLPTASWPDSVAAAEQRRCDLLLLAMPTPSRRQFMNFTKPYLVIPSVIVTRTEHPRVKSVAELGNALYGIRRGFGFAELYRQFHPTLKLVEVQSYEEGLLMVQSGQLTGMFGNMGSLGYLLQQYKITNLKIAGRLPGDSELSIASRNDEPLLNEISQLLIEQIDPALQQEIDNHWLSVRMETSEDYRLVISVTAAALLVLSALVWAYLQVRRLNRQLLQANVRLAHQTRHDGLTGLYNRAFLDEKLPACLALCQREGIPLTLAVLDLDHFKQLNDEHGHLFGDQCLRQFATLLQQHFQRPTDILVRFGGEEFVLISVGVEETVMAQMLQQFVDDLASQPVTLEQQQSHYTVSIGWICQIPQRDQTMAQWLAQADAALYQAKANGRNGAVNARSPDSN</sequence>
<evidence type="ECO:0000256" key="1">
    <source>
        <dbReference type="ARBA" id="ARBA00012528"/>
    </source>
</evidence>
<dbReference type="CDD" id="cd01949">
    <property type="entry name" value="GGDEF"/>
    <property type="match status" value="1"/>
</dbReference>
<dbReference type="InterPro" id="IPR043128">
    <property type="entry name" value="Rev_trsase/Diguanyl_cyclase"/>
</dbReference>
<dbReference type="InterPro" id="IPR001638">
    <property type="entry name" value="Solute-binding_3/MltF_N"/>
</dbReference>
<dbReference type="EC" id="2.7.7.65" evidence="1"/>
<comment type="caution">
    <text evidence="6">The sequence shown here is derived from an EMBL/GenBank/DDBJ whole genome shotgun (WGS) entry which is preliminary data.</text>
</comment>
<dbReference type="Gene3D" id="3.40.190.10">
    <property type="entry name" value="Periplasmic binding protein-like II"/>
    <property type="match status" value="2"/>
</dbReference>
<accession>A0ABV6BFT8</accession>
<dbReference type="CDD" id="cd13708">
    <property type="entry name" value="PBP2_BvgS_like_1"/>
    <property type="match status" value="1"/>
</dbReference>
<dbReference type="InterPro" id="IPR000160">
    <property type="entry name" value="GGDEF_dom"/>
</dbReference>
<gene>
    <name evidence="6" type="ORF">ACFFJP_15370</name>
</gene>
<evidence type="ECO:0000256" key="4">
    <source>
        <dbReference type="SAM" id="SignalP"/>
    </source>
</evidence>
<name>A0ABV6BFT8_9GAMM</name>
<keyword evidence="3" id="KW-0812">Transmembrane</keyword>
<evidence type="ECO:0000259" key="5">
    <source>
        <dbReference type="PROSITE" id="PS50887"/>
    </source>
</evidence>
<protein>
    <recommendedName>
        <fullName evidence="1">diguanylate cyclase</fullName>
        <ecNumber evidence="1">2.7.7.65</ecNumber>
    </recommendedName>
</protein>
<feature type="domain" description="GGDEF" evidence="5">
    <location>
        <begin position="335"/>
        <end position="470"/>
    </location>
</feature>
<comment type="catalytic activity">
    <reaction evidence="2">
        <text>2 GTP = 3',3'-c-di-GMP + 2 diphosphate</text>
        <dbReference type="Rhea" id="RHEA:24898"/>
        <dbReference type="ChEBI" id="CHEBI:33019"/>
        <dbReference type="ChEBI" id="CHEBI:37565"/>
        <dbReference type="ChEBI" id="CHEBI:58805"/>
        <dbReference type="EC" id="2.7.7.65"/>
    </reaction>
</comment>
<dbReference type="Proteomes" id="UP001589813">
    <property type="component" value="Unassembled WGS sequence"/>
</dbReference>
<evidence type="ECO:0000313" key="7">
    <source>
        <dbReference type="Proteomes" id="UP001589813"/>
    </source>
</evidence>
<dbReference type="Pfam" id="PF00990">
    <property type="entry name" value="GGDEF"/>
    <property type="match status" value="1"/>
</dbReference>
<keyword evidence="3" id="KW-1133">Transmembrane helix</keyword>
<organism evidence="6 7">
    <name type="scientific">Rheinheimera tilapiae</name>
    <dbReference type="NCBI Taxonomy" id="875043"/>
    <lineage>
        <taxon>Bacteria</taxon>
        <taxon>Pseudomonadati</taxon>
        <taxon>Pseudomonadota</taxon>
        <taxon>Gammaproteobacteria</taxon>
        <taxon>Chromatiales</taxon>
        <taxon>Chromatiaceae</taxon>
        <taxon>Rheinheimera</taxon>
    </lineage>
</organism>
<dbReference type="EMBL" id="JBHLXP010000004">
    <property type="protein sequence ID" value="MFC0049677.1"/>
    <property type="molecule type" value="Genomic_DNA"/>
</dbReference>